<feature type="compositionally biased region" description="Basic and acidic residues" evidence="17">
    <location>
        <begin position="498"/>
        <end position="512"/>
    </location>
</feature>
<keyword evidence="13 16" id="KW-0539">Nucleus</keyword>
<feature type="region of interest" description="Disordered" evidence="17">
    <location>
        <begin position="258"/>
        <end position="348"/>
    </location>
</feature>
<keyword evidence="9" id="KW-0156">Chromatin regulator</keyword>
<evidence type="ECO:0000259" key="18">
    <source>
        <dbReference type="PROSITE" id="PS50016"/>
    </source>
</evidence>
<feature type="compositionally biased region" description="Low complexity" evidence="17">
    <location>
        <begin position="1316"/>
        <end position="1341"/>
    </location>
</feature>
<feature type="region of interest" description="Disordered" evidence="17">
    <location>
        <begin position="1178"/>
        <end position="1394"/>
    </location>
</feature>
<evidence type="ECO:0000256" key="1">
    <source>
        <dbReference type="ARBA" id="ARBA00004123"/>
    </source>
</evidence>
<dbReference type="PROSITE" id="PS51726">
    <property type="entry name" value="MYST_HAT"/>
    <property type="match status" value="1"/>
</dbReference>
<dbReference type="SMART" id="SM00249">
    <property type="entry name" value="PHD"/>
    <property type="match status" value="2"/>
</dbReference>
<dbReference type="Pfam" id="PF17772">
    <property type="entry name" value="zf-MYST"/>
    <property type="match status" value="1"/>
</dbReference>
<feature type="compositionally biased region" description="Low complexity" evidence="17">
    <location>
        <begin position="984"/>
        <end position="994"/>
    </location>
</feature>
<evidence type="ECO:0000313" key="20">
    <source>
        <dbReference type="EMBL" id="GJN88319.1"/>
    </source>
</evidence>
<dbReference type="Gene3D" id="1.10.10.10">
    <property type="entry name" value="Winged helix-like DNA-binding domain superfamily/Winged helix DNA-binding domain"/>
    <property type="match status" value="1"/>
</dbReference>
<feature type="region of interest" description="Disordered" evidence="17">
    <location>
        <begin position="1"/>
        <end position="129"/>
    </location>
</feature>
<evidence type="ECO:0000256" key="13">
    <source>
        <dbReference type="ARBA" id="ARBA00023242"/>
    </source>
</evidence>
<dbReference type="GO" id="GO:0003682">
    <property type="term" value="F:chromatin binding"/>
    <property type="evidence" value="ECO:0007669"/>
    <property type="project" value="TreeGrafter"/>
</dbReference>
<feature type="compositionally biased region" description="Low complexity" evidence="17">
    <location>
        <begin position="1274"/>
        <end position="1293"/>
    </location>
</feature>
<dbReference type="GO" id="GO:0006357">
    <property type="term" value="P:regulation of transcription by RNA polymerase II"/>
    <property type="evidence" value="ECO:0007669"/>
    <property type="project" value="TreeGrafter"/>
</dbReference>
<feature type="compositionally biased region" description="Low complexity" evidence="17">
    <location>
        <begin position="16"/>
        <end position="39"/>
    </location>
</feature>
<dbReference type="InterPro" id="IPR016181">
    <property type="entry name" value="Acyl_CoA_acyltransferase"/>
</dbReference>
<keyword evidence="11" id="KW-0805">Transcription regulation</keyword>
<feature type="compositionally biased region" description="Low complexity" evidence="17">
    <location>
        <begin position="547"/>
        <end position="562"/>
    </location>
</feature>
<keyword evidence="6" id="KW-0677">Repeat</keyword>
<dbReference type="SUPFAM" id="SSF55729">
    <property type="entry name" value="Acyl-CoA N-acyltransferases (Nat)"/>
    <property type="match status" value="1"/>
</dbReference>
<sequence length="1394" mass="146085">MARPSDAHAASDKDSAPPQAHDADAAAAAAELAGPFALASSGTPQTAQTHANAPAAEPSEPPAANTEASARARTAATTPPPPAASTSAAADAQAPPSVAHLGVTTTTPTSRANPKSSTTPRRVGPGGVAFLPAYSPADPSCAFCGGDATLNRHGRREDMVSCYECGSSGHPTCLEWDDWGMVKKVKAYAWLCQECKRCEVCDEKGDDDDILFCDSCDRGWHRQCLDPPLSTIPRGKWTCPTCVAQSEFAASSVLPAHAGKRERKQARPVGLVSTPATAAAGDHERRSSARSLRSASIEGDGGAPLARRRSSALSASGTGADRKGKGRASVSFGDGDAEEDDEGADSADETAQRLLLLPAGSTAAAQGPDSLHPRIKVPKLTFKLGAPPPPGYPGDVARGGGGGAGALQLAGGILPAPTARAGRPPPAKKQRVSAAAAGGGGARSDSPAAGGGGGSSSSYRPWLAPRPIFSDDEDLAASGAADAADDDWDPYGGYLTAREADGTGRIPGEADRERWRRAKAEFEQRELLRAALQDSSNRAAGAGAGGDEAAAAAEGRGARGAATPSLALSGPGTALASRSGTATPSIPAHLAQSTSSGGGLPIRPITHLRIGEFELRTWYQAPFPDEYTRVPDGRLWVCEWCLKYMKSAFESERHRLKCKMRHPPGDEIYRDGKVSVFEVDGRKSKIYCQNLCLLAKQFLDHKTLYYDVEPFLFYVATEASPQGAKFVGYFSKEKRSPTNNVSCIMTLPVRQRKGWGNLLIDFSYLLSKKEGRVGTPERPLSDLGLLSYRNYWTLTLFQYFASLPVDEERDIRFEDISKATSMTRDDIYFILHERGFITDLSKQAVPVPPSLSALPPIQTDVPAPDAAASKPHSPELGGPTTAGGDTAPVENGTSSEPASQANGAAGPSSASTSDSPASSALPAGSPELAAPPVASLPNFPAVLPGYTPAPSPGTSGPSDSQPDAALPLTASAPDPQHPAPQPQTQPSTSQLLTPRGSVASPAPSIGHPFRGNQYTLQRLRAEREALIAAGLPAPPPILSTREIKAQRERELAASGGGDGAGARPPPERKRPWAGNQWTARKQRAAAQVERANAGGAGADKHASSPKKLVVPTAYKIHPDRAQVDAYLARHFESKKEWIRLRPDRLKWSPFLVTRGFGLGVDVGSTAVDGTIALPQGEHGVGAKGQADATPGEGGQIQQTGDVEMQGSEPSPSLHGDEADVEADEEDGAREDEDEDDPFEDRRTTSTSSDDDDDEDRYSDGGRRSYRSRPALVGTRTSSRRSAAAPAPTRSSTRPLRETRQRSAPAHESEDGETETPSSSRRLPSRRASQAASRALKLQSSLGGEIDEDDEAVNGVVEDRVSPELYAAATAPNGTSALHNGDEGADTIMADSVAA</sequence>
<accession>A0AAV5GEJ9</accession>
<dbReference type="EMBL" id="BQKY01000003">
    <property type="protein sequence ID" value="GJN88319.1"/>
    <property type="molecule type" value="Genomic_DNA"/>
</dbReference>
<dbReference type="GO" id="GO:0003712">
    <property type="term" value="F:transcription coregulator activity"/>
    <property type="evidence" value="ECO:0007669"/>
    <property type="project" value="TreeGrafter"/>
</dbReference>
<feature type="compositionally biased region" description="Low complexity" evidence="17">
    <location>
        <begin position="51"/>
        <end position="77"/>
    </location>
</feature>
<comment type="caution">
    <text evidence="20">The sequence shown here is derived from an EMBL/GenBank/DDBJ whole genome shotgun (WGS) entry which is preliminary data.</text>
</comment>
<dbReference type="InterPro" id="IPR036388">
    <property type="entry name" value="WH-like_DNA-bd_sf"/>
</dbReference>
<evidence type="ECO:0000256" key="8">
    <source>
        <dbReference type="ARBA" id="ARBA00022833"/>
    </source>
</evidence>
<evidence type="ECO:0000256" key="17">
    <source>
        <dbReference type="SAM" id="MobiDB-lite"/>
    </source>
</evidence>
<dbReference type="CDD" id="cd15527">
    <property type="entry name" value="PHD2_KAT6A_6B"/>
    <property type="match status" value="1"/>
</dbReference>
<feature type="compositionally biased region" description="Polar residues" evidence="17">
    <location>
        <begin position="103"/>
        <end position="120"/>
    </location>
</feature>
<dbReference type="Pfam" id="PF00628">
    <property type="entry name" value="PHD"/>
    <property type="match status" value="1"/>
</dbReference>
<feature type="region of interest" description="Disordered" evidence="17">
    <location>
        <begin position="415"/>
        <end position="512"/>
    </location>
</feature>
<feature type="domain" description="PHD-type" evidence="18">
    <location>
        <begin position="138"/>
        <end position="198"/>
    </location>
</feature>
<dbReference type="PANTHER" id="PTHR10615:SF161">
    <property type="entry name" value="HISTONE ACETYLTRANSFERASE KAT7"/>
    <property type="match status" value="1"/>
</dbReference>
<keyword evidence="4" id="KW-0808">Transferase</keyword>
<dbReference type="InterPro" id="IPR011011">
    <property type="entry name" value="Znf_FYVE_PHD"/>
</dbReference>
<evidence type="ECO:0000256" key="15">
    <source>
        <dbReference type="PROSITE-ProRule" id="PRU00146"/>
    </source>
</evidence>
<reference evidence="20 21" key="1">
    <citation type="submission" date="2021-12" db="EMBL/GenBank/DDBJ databases">
        <title>High titer production of polyol ester of fatty acids by Rhodotorula paludigena BS15 towards product separation-free biomass refinery.</title>
        <authorList>
            <person name="Mano J."/>
            <person name="Ono H."/>
            <person name="Tanaka T."/>
            <person name="Naito K."/>
            <person name="Sushida H."/>
            <person name="Ike M."/>
            <person name="Tokuyasu K."/>
            <person name="Kitaoka M."/>
        </authorList>
    </citation>
    <scope>NUCLEOTIDE SEQUENCE [LARGE SCALE GENOMIC DNA]</scope>
    <source>
        <strain evidence="20 21">BS15</strain>
    </source>
</reference>
<keyword evidence="8" id="KW-0862">Zinc</keyword>
<dbReference type="SUPFAM" id="SSF57903">
    <property type="entry name" value="FYVE/PHD zinc finger"/>
    <property type="match status" value="1"/>
</dbReference>
<dbReference type="InterPro" id="IPR050603">
    <property type="entry name" value="MYST_HAT"/>
</dbReference>
<keyword evidence="7 15" id="KW-0863">Zinc-finger</keyword>
<evidence type="ECO:0000256" key="3">
    <source>
        <dbReference type="ARBA" id="ARBA00013184"/>
    </source>
</evidence>
<feature type="compositionally biased region" description="Low complexity" evidence="17">
    <location>
        <begin position="877"/>
        <end position="888"/>
    </location>
</feature>
<keyword evidence="10" id="KW-0007">Acetylation</keyword>
<dbReference type="Proteomes" id="UP001342314">
    <property type="component" value="Unassembled WGS sequence"/>
</dbReference>
<evidence type="ECO:0000256" key="2">
    <source>
        <dbReference type="ARBA" id="ARBA00010107"/>
    </source>
</evidence>
<dbReference type="CDD" id="cd15526">
    <property type="entry name" value="PHD1_MOZ_d4"/>
    <property type="match status" value="1"/>
</dbReference>
<dbReference type="Pfam" id="PF01853">
    <property type="entry name" value="MOZ_SAS"/>
    <property type="match status" value="1"/>
</dbReference>
<comment type="subcellular location">
    <subcellularLocation>
        <location evidence="1 16">Nucleus</location>
    </subcellularLocation>
</comment>
<evidence type="ECO:0000259" key="19">
    <source>
        <dbReference type="PROSITE" id="PS51726"/>
    </source>
</evidence>
<comment type="similarity">
    <text evidence="2 16">Belongs to the MYST (SAS/MOZ) family.</text>
</comment>
<evidence type="ECO:0000256" key="5">
    <source>
        <dbReference type="ARBA" id="ARBA00022723"/>
    </source>
</evidence>
<dbReference type="GO" id="GO:0008270">
    <property type="term" value="F:zinc ion binding"/>
    <property type="evidence" value="ECO:0007669"/>
    <property type="project" value="UniProtKB-KW"/>
</dbReference>
<evidence type="ECO:0000256" key="7">
    <source>
        <dbReference type="ARBA" id="ARBA00022771"/>
    </source>
</evidence>
<evidence type="ECO:0000256" key="12">
    <source>
        <dbReference type="ARBA" id="ARBA00023163"/>
    </source>
</evidence>
<dbReference type="InterPro" id="IPR019787">
    <property type="entry name" value="Znf_PHD-finger"/>
</dbReference>
<dbReference type="InterPro" id="IPR013083">
    <property type="entry name" value="Znf_RING/FYVE/PHD"/>
</dbReference>
<dbReference type="GO" id="GO:0005634">
    <property type="term" value="C:nucleus"/>
    <property type="evidence" value="ECO:0007669"/>
    <property type="project" value="UniProtKB-SubCell"/>
</dbReference>
<evidence type="ECO:0000256" key="6">
    <source>
        <dbReference type="ARBA" id="ARBA00022737"/>
    </source>
</evidence>
<evidence type="ECO:0000313" key="21">
    <source>
        <dbReference type="Proteomes" id="UP001342314"/>
    </source>
</evidence>
<proteinExistence type="inferred from homology"/>
<dbReference type="Gene3D" id="3.30.60.60">
    <property type="entry name" value="N-acetyl transferase-like"/>
    <property type="match status" value="1"/>
</dbReference>
<dbReference type="InterPro" id="IPR001965">
    <property type="entry name" value="Znf_PHD"/>
</dbReference>
<feature type="domain" description="PHD-type" evidence="18">
    <location>
        <begin position="195"/>
        <end position="245"/>
    </location>
</feature>
<feature type="compositionally biased region" description="Low complexity" evidence="17">
    <location>
        <begin position="944"/>
        <end position="962"/>
    </location>
</feature>
<feature type="compositionally biased region" description="Basic and acidic residues" evidence="17">
    <location>
        <begin position="1"/>
        <end position="15"/>
    </location>
</feature>
<dbReference type="FunFam" id="3.30.40.10:FF:000005">
    <property type="entry name" value="zinc finger protein isoform X1"/>
    <property type="match status" value="1"/>
</dbReference>
<dbReference type="PROSITE" id="PS50016">
    <property type="entry name" value="ZF_PHD_2"/>
    <property type="match status" value="2"/>
</dbReference>
<feature type="region of interest" description="Disordered" evidence="17">
    <location>
        <begin position="944"/>
        <end position="1013"/>
    </location>
</feature>
<organism evidence="20 21">
    <name type="scientific">Rhodotorula paludigena</name>
    <dbReference type="NCBI Taxonomy" id="86838"/>
    <lineage>
        <taxon>Eukaryota</taxon>
        <taxon>Fungi</taxon>
        <taxon>Dikarya</taxon>
        <taxon>Basidiomycota</taxon>
        <taxon>Pucciniomycotina</taxon>
        <taxon>Microbotryomycetes</taxon>
        <taxon>Sporidiobolales</taxon>
        <taxon>Sporidiobolaceae</taxon>
        <taxon>Rhodotorula</taxon>
    </lineage>
</organism>
<dbReference type="InterPro" id="IPR002717">
    <property type="entry name" value="HAT_MYST-type"/>
</dbReference>
<feature type="region of interest" description="Disordered" evidence="17">
    <location>
        <begin position="1032"/>
        <end position="1105"/>
    </location>
</feature>
<evidence type="ECO:0000256" key="9">
    <source>
        <dbReference type="ARBA" id="ARBA00022853"/>
    </source>
</evidence>
<dbReference type="EC" id="2.3.1.48" evidence="3 16"/>
<feature type="region of interest" description="Disordered" evidence="17">
    <location>
        <begin position="536"/>
        <end position="597"/>
    </location>
</feature>
<dbReference type="PANTHER" id="PTHR10615">
    <property type="entry name" value="HISTONE ACETYLTRANSFERASE"/>
    <property type="match status" value="1"/>
</dbReference>
<dbReference type="Gene3D" id="3.40.630.30">
    <property type="match status" value="1"/>
</dbReference>
<feature type="compositionally biased region" description="Low complexity" evidence="17">
    <location>
        <begin position="897"/>
        <end position="932"/>
    </location>
</feature>
<dbReference type="InterPro" id="IPR040706">
    <property type="entry name" value="Zf-MYST"/>
</dbReference>
<keyword evidence="12" id="KW-0804">Transcription</keyword>
<feature type="compositionally biased region" description="Polar residues" evidence="17">
    <location>
        <begin position="40"/>
        <end position="50"/>
    </location>
</feature>
<dbReference type="GO" id="GO:0004402">
    <property type="term" value="F:histone acetyltransferase activity"/>
    <property type="evidence" value="ECO:0007669"/>
    <property type="project" value="InterPro"/>
</dbReference>
<feature type="domain" description="MYST-type HAT" evidence="19">
    <location>
        <begin position="600"/>
        <end position="849"/>
    </location>
</feature>
<dbReference type="FunFam" id="3.40.630.30:FF:000001">
    <property type="entry name" value="Histone acetyltransferase"/>
    <property type="match status" value="1"/>
</dbReference>
<feature type="compositionally biased region" description="Low complexity" evidence="17">
    <location>
        <begin position="84"/>
        <end position="99"/>
    </location>
</feature>
<gene>
    <name evidence="20" type="ORF">Rhopal_001284-T1</name>
</gene>
<keyword evidence="5" id="KW-0479">Metal-binding</keyword>
<feature type="region of interest" description="Disordered" evidence="17">
    <location>
        <begin position="851"/>
        <end position="932"/>
    </location>
</feature>
<comment type="catalytic activity">
    <reaction evidence="16">
        <text>L-lysyl-[protein] + acetyl-CoA = N(6)-acetyl-L-lysyl-[protein] + CoA + H(+)</text>
        <dbReference type="Rhea" id="RHEA:45948"/>
        <dbReference type="Rhea" id="RHEA-COMP:9752"/>
        <dbReference type="Rhea" id="RHEA-COMP:10731"/>
        <dbReference type="ChEBI" id="CHEBI:15378"/>
        <dbReference type="ChEBI" id="CHEBI:29969"/>
        <dbReference type="ChEBI" id="CHEBI:57287"/>
        <dbReference type="ChEBI" id="CHEBI:57288"/>
        <dbReference type="ChEBI" id="CHEBI:61930"/>
        <dbReference type="EC" id="2.3.1.48"/>
    </reaction>
</comment>
<dbReference type="GO" id="GO:0031507">
    <property type="term" value="P:heterochromatin formation"/>
    <property type="evidence" value="ECO:0007669"/>
    <property type="project" value="UniProtKB-ARBA"/>
</dbReference>
<evidence type="ECO:0000256" key="4">
    <source>
        <dbReference type="ARBA" id="ARBA00022679"/>
    </source>
</evidence>
<evidence type="ECO:0000256" key="10">
    <source>
        <dbReference type="ARBA" id="ARBA00022990"/>
    </source>
</evidence>
<keyword evidence="21" id="KW-1185">Reference proteome</keyword>
<dbReference type="GO" id="GO:1990467">
    <property type="term" value="C:NuA3a histone acetyltransferase complex"/>
    <property type="evidence" value="ECO:0007669"/>
    <property type="project" value="TreeGrafter"/>
</dbReference>
<feature type="compositionally biased region" description="Acidic residues" evidence="17">
    <location>
        <begin position="1218"/>
        <end position="1238"/>
    </location>
</feature>
<evidence type="ECO:0000256" key="14">
    <source>
        <dbReference type="PIRSR" id="PIRSR602717-51"/>
    </source>
</evidence>
<dbReference type="FunFam" id="3.30.60.60:FF:000001">
    <property type="entry name" value="Histone acetyltransferase"/>
    <property type="match status" value="1"/>
</dbReference>
<name>A0AAV5GEJ9_9BASI</name>
<evidence type="ECO:0000256" key="16">
    <source>
        <dbReference type="RuleBase" id="RU361211"/>
    </source>
</evidence>
<feature type="compositionally biased region" description="Acidic residues" evidence="17">
    <location>
        <begin position="335"/>
        <end position="348"/>
    </location>
</feature>
<feature type="compositionally biased region" description="Basic and acidic residues" evidence="17">
    <location>
        <begin position="1294"/>
        <end position="1308"/>
    </location>
</feature>
<dbReference type="Gene3D" id="3.30.40.10">
    <property type="entry name" value="Zinc/RING finger domain, C3HC4 (zinc finger)"/>
    <property type="match status" value="1"/>
</dbReference>
<protein>
    <recommendedName>
        <fullName evidence="3 16">Histone acetyltransferase</fullName>
        <ecNumber evidence="3 16">2.3.1.48</ecNumber>
    </recommendedName>
</protein>
<feature type="active site" description="Proton donor/acceptor" evidence="14">
    <location>
        <position position="777"/>
    </location>
</feature>
<evidence type="ECO:0000256" key="11">
    <source>
        <dbReference type="ARBA" id="ARBA00023015"/>
    </source>
</evidence>
<feature type="compositionally biased region" description="Basic and acidic residues" evidence="17">
    <location>
        <begin position="1041"/>
        <end position="1051"/>
    </location>
</feature>